<organism evidence="2 3">
    <name type="scientific">Kitasatospora herbaricolor</name>
    <dbReference type="NCBI Taxonomy" id="68217"/>
    <lineage>
        <taxon>Bacteria</taxon>
        <taxon>Bacillati</taxon>
        <taxon>Actinomycetota</taxon>
        <taxon>Actinomycetes</taxon>
        <taxon>Kitasatosporales</taxon>
        <taxon>Streptomycetaceae</taxon>
        <taxon>Kitasatospora</taxon>
    </lineage>
</organism>
<evidence type="ECO:0000313" key="2">
    <source>
        <dbReference type="EMBL" id="WUS60143.1"/>
    </source>
</evidence>
<evidence type="ECO:0000313" key="3">
    <source>
        <dbReference type="Proteomes" id="UP001432014"/>
    </source>
</evidence>
<gene>
    <name evidence="2" type="ORF">OG469_34430</name>
</gene>
<feature type="region of interest" description="Disordered" evidence="1">
    <location>
        <begin position="1"/>
        <end position="57"/>
    </location>
</feature>
<name>A0ABZ1WGZ3_9ACTN</name>
<proteinExistence type="predicted"/>
<feature type="compositionally biased region" description="Basic and acidic residues" evidence="1">
    <location>
        <begin position="15"/>
        <end position="27"/>
    </location>
</feature>
<reference evidence="2 3" key="1">
    <citation type="submission" date="2022-10" db="EMBL/GenBank/DDBJ databases">
        <title>The complete genomes of actinobacterial strains from the NBC collection.</title>
        <authorList>
            <person name="Joergensen T.S."/>
            <person name="Alvarez Arevalo M."/>
            <person name="Sterndorff E.B."/>
            <person name="Faurdal D."/>
            <person name="Vuksanovic O."/>
            <person name="Mourched A.-S."/>
            <person name="Charusanti P."/>
            <person name="Shaw S."/>
            <person name="Blin K."/>
            <person name="Weber T."/>
        </authorList>
    </citation>
    <scope>NUCLEOTIDE SEQUENCE [LARGE SCALE GENOMIC DNA]</scope>
    <source>
        <strain evidence="2 3">NBC_01247</strain>
    </source>
</reference>
<protein>
    <submittedName>
        <fullName evidence="2">Uncharacterized protein</fullName>
    </submittedName>
</protein>
<dbReference type="EMBL" id="CP108482">
    <property type="protein sequence ID" value="WUS60143.1"/>
    <property type="molecule type" value="Genomic_DNA"/>
</dbReference>
<accession>A0ABZ1WGZ3</accession>
<sequence>MTAPVRPAVPEDAVELPRLRGTGRDGGRLTAQQRRGHHRAVTSGLLEAREERGGWVR</sequence>
<dbReference type="Proteomes" id="UP001432014">
    <property type="component" value="Chromosome"/>
</dbReference>
<feature type="compositionally biased region" description="Basic and acidic residues" evidence="1">
    <location>
        <begin position="47"/>
        <end position="57"/>
    </location>
</feature>
<keyword evidence="3" id="KW-1185">Reference proteome</keyword>
<evidence type="ECO:0000256" key="1">
    <source>
        <dbReference type="SAM" id="MobiDB-lite"/>
    </source>
</evidence>
<dbReference type="RefSeq" id="WP_329493778.1">
    <property type="nucleotide sequence ID" value="NZ_CP108460.1"/>
</dbReference>